<evidence type="ECO:0000259" key="1">
    <source>
        <dbReference type="SMART" id="SM00409"/>
    </source>
</evidence>
<dbReference type="GO" id="GO:0006955">
    <property type="term" value="P:immune response"/>
    <property type="evidence" value="ECO:0007669"/>
    <property type="project" value="TreeGrafter"/>
</dbReference>
<dbReference type="GeneID" id="116219318"/>
<dbReference type="InterPro" id="IPR013098">
    <property type="entry name" value="Ig_I-set"/>
</dbReference>
<dbReference type="RefSeq" id="XP_031418382.1">
    <property type="nucleotide sequence ID" value="XM_031562522.2"/>
</dbReference>
<reference evidence="3" key="1">
    <citation type="submission" date="2025-08" db="UniProtKB">
        <authorList>
            <consortium name="RefSeq"/>
        </authorList>
    </citation>
    <scope>IDENTIFICATION</scope>
</reference>
<dbReference type="PANTHER" id="PTHR14241:SF1">
    <property type="entry name" value="INTERFERON-INDUCED PROTEIN 44-RELATED"/>
    <property type="match status" value="1"/>
</dbReference>
<evidence type="ECO:0000313" key="2">
    <source>
        <dbReference type="Proteomes" id="UP000515152"/>
    </source>
</evidence>
<dbReference type="SMART" id="SM00409">
    <property type="entry name" value="IG"/>
    <property type="match status" value="1"/>
</dbReference>
<accession>A0A6P8F5I2</accession>
<organism evidence="2 3">
    <name type="scientific">Clupea harengus</name>
    <name type="common">Atlantic herring</name>
    <dbReference type="NCBI Taxonomy" id="7950"/>
    <lineage>
        <taxon>Eukaryota</taxon>
        <taxon>Metazoa</taxon>
        <taxon>Chordata</taxon>
        <taxon>Craniata</taxon>
        <taxon>Vertebrata</taxon>
        <taxon>Euteleostomi</taxon>
        <taxon>Actinopterygii</taxon>
        <taxon>Neopterygii</taxon>
        <taxon>Teleostei</taxon>
        <taxon>Clupei</taxon>
        <taxon>Clupeiformes</taxon>
        <taxon>Clupeoidei</taxon>
        <taxon>Clupeidae</taxon>
        <taxon>Clupea</taxon>
    </lineage>
</organism>
<protein>
    <submittedName>
        <fullName evidence="3">Interferon-induced protein 44-like isoform X2</fullName>
    </submittedName>
</protein>
<dbReference type="InterPro" id="IPR036179">
    <property type="entry name" value="Ig-like_dom_sf"/>
</dbReference>
<dbReference type="Gene3D" id="3.40.50.300">
    <property type="entry name" value="P-loop containing nucleotide triphosphate hydrolases"/>
    <property type="match status" value="1"/>
</dbReference>
<gene>
    <name evidence="3" type="primary">LOC116219318</name>
</gene>
<dbReference type="SUPFAM" id="SSF52540">
    <property type="entry name" value="P-loop containing nucleoside triphosphate hydrolases"/>
    <property type="match status" value="1"/>
</dbReference>
<sequence length="367" mass="40904">MGTAPSAPKLKAISVKRGHNITFRWDANCEVDGTWKKDGLTLHNGGRINITEPTQYLCFNLTIRDATDEDEGEYTLKLSNWHGDASGSAKVKVLDFAVAWRKIDHQNDKVKTAQREFTPSNPEAQRLRFLLHGPVGAGKSSIANSVNTVFQGRTTVNAHAAPSTGKSETTTYNMYEVKDEQGRKLSFVFNDIMGLEGTETGGVLTADIISALKGHIKDGYEFNPSSSLSAGLYYNNNPTLDEKVHCLVSVIPADKILLLEESHGLIKKMREVRDVAKNLDIPHVVLMTHVDSCPLVKEDLDKIYFSKKIKIAMENCSVKLGIPMNRIFPVKNYHEENRVDEKVDCVILDALDNIVNFANDYVIRQIE</sequence>
<dbReference type="AlphaFoldDB" id="A0A6P8F5I2"/>
<dbReference type="Gene3D" id="2.60.40.10">
    <property type="entry name" value="Immunoglobulins"/>
    <property type="match status" value="1"/>
</dbReference>
<dbReference type="PANTHER" id="PTHR14241">
    <property type="entry name" value="INTERFERON-INDUCED PROTEIN 44"/>
    <property type="match status" value="1"/>
</dbReference>
<name>A0A6P8F5I2_CLUHA</name>
<feature type="domain" description="Immunoglobulin" evidence="1">
    <location>
        <begin position="10"/>
        <end position="94"/>
    </location>
</feature>
<keyword evidence="2" id="KW-1185">Reference proteome</keyword>
<dbReference type="SUPFAM" id="SSF48726">
    <property type="entry name" value="Immunoglobulin"/>
    <property type="match status" value="1"/>
</dbReference>
<dbReference type="InterPro" id="IPR003599">
    <property type="entry name" value="Ig_sub"/>
</dbReference>
<proteinExistence type="predicted"/>
<dbReference type="InterPro" id="IPR027417">
    <property type="entry name" value="P-loop_NTPase"/>
</dbReference>
<dbReference type="InterPro" id="IPR013783">
    <property type="entry name" value="Ig-like_fold"/>
</dbReference>
<dbReference type="Proteomes" id="UP000515152">
    <property type="component" value="Chromosome 24"/>
</dbReference>
<evidence type="ECO:0000313" key="3">
    <source>
        <dbReference type="RefSeq" id="XP_031418382.1"/>
    </source>
</evidence>
<dbReference type="Pfam" id="PF07679">
    <property type="entry name" value="I-set"/>
    <property type="match status" value="1"/>
</dbReference>